<dbReference type="Gramene" id="PRQ45933">
    <property type="protein sequence ID" value="PRQ45933"/>
    <property type="gene ID" value="RchiOBHm_Chr3g0497091"/>
</dbReference>
<dbReference type="Proteomes" id="UP000238479">
    <property type="component" value="Chromosome 3"/>
</dbReference>
<evidence type="ECO:0000313" key="2">
    <source>
        <dbReference type="Proteomes" id="UP000238479"/>
    </source>
</evidence>
<dbReference type="EMBL" id="PDCK01000041">
    <property type="protein sequence ID" value="PRQ45933.1"/>
    <property type="molecule type" value="Genomic_DNA"/>
</dbReference>
<reference evidence="1 2" key="1">
    <citation type="journal article" date="2018" name="Nat. Genet.">
        <title>The Rosa genome provides new insights in the design of modern roses.</title>
        <authorList>
            <person name="Bendahmane M."/>
        </authorList>
    </citation>
    <scope>NUCLEOTIDE SEQUENCE [LARGE SCALE GENOMIC DNA]</scope>
    <source>
        <strain evidence="2">cv. Old Blush</strain>
    </source>
</reference>
<dbReference type="AlphaFoldDB" id="A0A2P6RHN5"/>
<sequence>MLQEIEHPLGACLFDPLMDLTYLSFQLGFLVDFLGDEGLLVGNGLSSMVITFVSGNLTDGYFGIAVKPLNDLLIQLEFASGSSVLQGGGAAGSSSLTATVLANQDRGLA</sequence>
<gene>
    <name evidence="1" type="ORF">RchiOBHm_Chr3g0497091</name>
</gene>
<keyword evidence="2" id="KW-1185">Reference proteome</keyword>
<comment type="caution">
    <text evidence="1">The sequence shown here is derived from an EMBL/GenBank/DDBJ whole genome shotgun (WGS) entry which is preliminary data.</text>
</comment>
<proteinExistence type="predicted"/>
<evidence type="ECO:0000313" key="1">
    <source>
        <dbReference type="EMBL" id="PRQ45933.1"/>
    </source>
</evidence>
<name>A0A2P6RHN5_ROSCH</name>
<organism evidence="1 2">
    <name type="scientific">Rosa chinensis</name>
    <name type="common">China rose</name>
    <dbReference type="NCBI Taxonomy" id="74649"/>
    <lineage>
        <taxon>Eukaryota</taxon>
        <taxon>Viridiplantae</taxon>
        <taxon>Streptophyta</taxon>
        <taxon>Embryophyta</taxon>
        <taxon>Tracheophyta</taxon>
        <taxon>Spermatophyta</taxon>
        <taxon>Magnoliopsida</taxon>
        <taxon>eudicotyledons</taxon>
        <taxon>Gunneridae</taxon>
        <taxon>Pentapetalae</taxon>
        <taxon>rosids</taxon>
        <taxon>fabids</taxon>
        <taxon>Rosales</taxon>
        <taxon>Rosaceae</taxon>
        <taxon>Rosoideae</taxon>
        <taxon>Rosoideae incertae sedis</taxon>
        <taxon>Rosa</taxon>
    </lineage>
</organism>
<protein>
    <submittedName>
        <fullName evidence="1">Uncharacterized protein</fullName>
    </submittedName>
</protein>
<accession>A0A2P6RHN5</accession>